<keyword evidence="10" id="KW-0067">ATP-binding</keyword>
<dbReference type="Pfam" id="PF00122">
    <property type="entry name" value="E1-E2_ATPase"/>
    <property type="match status" value="1"/>
</dbReference>
<keyword evidence="3 10" id="KW-0812">Transmembrane</keyword>
<dbReference type="GO" id="GO:0015086">
    <property type="term" value="F:cadmium ion transmembrane transporter activity"/>
    <property type="evidence" value="ECO:0007669"/>
    <property type="project" value="TreeGrafter"/>
</dbReference>
<comment type="subcellular location">
    <subcellularLocation>
        <location evidence="10">Cell membrane</location>
    </subcellularLocation>
    <subcellularLocation>
        <location evidence="1">Membrane</location>
    </subcellularLocation>
</comment>
<dbReference type="GO" id="GO:0016463">
    <property type="term" value="F:P-type zinc transporter activity"/>
    <property type="evidence" value="ECO:0007669"/>
    <property type="project" value="UniProtKB-EC"/>
</dbReference>
<feature type="transmembrane region" description="Helical" evidence="10">
    <location>
        <begin position="245"/>
        <end position="264"/>
    </location>
</feature>
<name>A0AAU7CEL5_9BACT</name>
<evidence type="ECO:0000256" key="2">
    <source>
        <dbReference type="ARBA" id="ARBA00006024"/>
    </source>
</evidence>
<feature type="transmembrane region" description="Helical" evidence="10">
    <location>
        <begin position="48"/>
        <end position="68"/>
    </location>
</feature>
<dbReference type="InterPro" id="IPR044492">
    <property type="entry name" value="P_typ_ATPase_HD_dom"/>
</dbReference>
<dbReference type="GO" id="GO:0016887">
    <property type="term" value="F:ATP hydrolysis activity"/>
    <property type="evidence" value="ECO:0007669"/>
    <property type="project" value="InterPro"/>
</dbReference>
<dbReference type="Gene3D" id="3.40.50.1000">
    <property type="entry name" value="HAD superfamily/HAD-like"/>
    <property type="match status" value="1"/>
</dbReference>
<dbReference type="InterPro" id="IPR027256">
    <property type="entry name" value="P-typ_ATPase_IB"/>
</dbReference>
<dbReference type="InterPro" id="IPR059000">
    <property type="entry name" value="ATPase_P-type_domA"/>
</dbReference>
<reference evidence="13" key="1">
    <citation type="submission" date="2024-05" db="EMBL/GenBank/DDBJ databases">
        <title>Planctomycetes of the genus Singulisphaera possess chitinolytic capabilities.</title>
        <authorList>
            <person name="Ivanova A."/>
        </authorList>
    </citation>
    <scope>NUCLEOTIDE SEQUENCE</scope>
    <source>
        <strain evidence="13">Ch08T</strain>
    </source>
</reference>
<evidence type="ECO:0000256" key="3">
    <source>
        <dbReference type="ARBA" id="ARBA00022692"/>
    </source>
</evidence>
<dbReference type="SFLD" id="SFLDS00003">
    <property type="entry name" value="Haloacid_Dehalogenase"/>
    <property type="match status" value="1"/>
</dbReference>
<evidence type="ECO:0000256" key="5">
    <source>
        <dbReference type="ARBA" id="ARBA00022967"/>
    </source>
</evidence>
<feature type="region of interest" description="Disordered" evidence="11">
    <location>
        <begin position="626"/>
        <end position="650"/>
    </location>
</feature>
<keyword evidence="7 10" id="KW-0472">Membrane</keyword>
<dbReference type="InterPro" id="IPR001757">
    <property type="entry name" value="P_typ_ATPase"/>
</dbReference>
<dbReference type="SFLD" id="SFLDF00027">
    <property type="entry name" value="p-type_atpase"/>
    <property type="match status" value="1"/>
</dbReference>
<keyword evidence="4 10" id="KW-0479">Metal-binding</keyword>
<evidence type="ECO:0000256" key="8">
    <source>
        <dbReference type="ARBA" id="ARBA00039097"/>
    </source>
</evidence>
<feature type="domain" description="P-type ATPase A" evidence="12">
    <location>
        <begin position="131"/>
        <end position="228"/>
    </location>
</feature>
<evidence type="ECO:0000256" key="10">
    <source>
        <dbReference type="RuleBase" id="RU362081"/>
    </source>
</evidence>
<evidence type="ECO:0000256" key="11">
    <source>
        <dbReference type="SAM" id="MobiDB-lite"/>
    </source>
</evidence>
<dbReference type="Gene3D" id="2.70.150.10">
    <property type="entry name" value="Calcium-transporting ATPase, cytoplasmic transduction domain A"/>
    <property type="match status" value="1"/>
</dbReference>
<dbReference type="InterPro" id="IPR036412">
    <property type="entry name" value="HAD-like_sf"/>
</dbReference>
<dbReference type="InterPro" id="IPR018303">
    <property type="entry name" value="ATPase_P-typ_P_site"/>
</dbReference>
<feature type="transmembrane region" description="Helical" evidence="10">
    <location>
        <begin position="570"/>
        <end position="591"/>
    </location>
</feature>
<evidence type="ECO:0000259" key="12">
    <source>
        <dbReference type="Pfam" id="PF00122"/>
    </source>
</evidence>
<dbReference type="SUPFAM" id="SSF81653">
    <property type="entry name" value="Calcium ATPase, transduction domain A"/>
    <property type="match status" value="1"/>
</dbReference>
<dbReference type="Gene3D" id="3.40.1110.10">
    <property type="entry name" value="Calcium-transporting ATPase, cytoplasmic domain N"/>
    <property type="match status" value="1"/>
</dbReference>
<evidence type="ECO:0000256" key="1">
    <source>
        <dbReference type="ARBA" id="ARBA00004370"/>
    </source>
</evidence>
<keyword evidence="10" id="KW-1003">Cell membrane</keyword>
<dbReference type="InterPro" id="IPR023298">
    <property type="entry name" value="ATPase_P-typ_TM_dom_sf"/>
</dbReference>
<dbReference type="Pfam" id="PF00702">
    <property type="entry name" value="Hydrolase"/>
    <property type="match status" value="1"/>
</dbReference>
<dbReference type="InterPro" id="IPR008250">
    <property type="entry name" value="ATPase_P-typ_transduc_dom_A_sf"/>
</dbReference>
<evidence type="ECO:0000313" key="13">
    <source>
        <dbReference type="EMBL" id="XBH03121.1"/>
    </source>
</evidence>
<dbReference type="AlphaFoldDB" id="A0AAU7CEL5"/>
<dbReference type="EMBL" id="CP155447">
    <property type="protein sequence ID" value="XBH03121.1"/>
    <property type="molecule type" value="Genomic_DNA"/>
</dbReference>
<dbReference type="GO" id="GO:0005886">
    <property type="term" value="C:plasma membrane"/>
    <property type="evidence" value="ECO:0007669"/>
    <property type="project" value="UniProtKB-SubCell"/>
</dbReference>
<dbReference type="SFLD" id="SFLDG00002">
    <property type="entry name" value="C1.7:_P-type_atpase_like"/>
    <property type="match status" value="1"/>
</dbReference>
<dbReference type="PRINTS" id="PR00119">
    <property type="entry name" value="CATATPASE"/>
</dbReference>
<dbReference type="GO" id="GO:0046872">
    <property type="term" value="F:metal ion binding"/>
    <property type="evidence" value="ECO:0007669"/>
    <property type="project" value="UniProtKB-KW"/>
</dbReference>
<protein>
    <recommendedName>
        <fullName evidence="8">P-type Zn(2+) transporter</fullName>
        <ecNumber evidence="8">7.2.2.12</ecNumber>
    </recommendedName>
</protein>
<organism evidence="13">
    <name type="scientific">Singulisphaera sp. Ch08</name>
    <dbReference type="NCBI Taxonomy" id="3120278"/>
    <lineage>
        <taxon>Bacteria</taxon>
        <taxon>Pseudomonadati</taxon>
        <taxon>Planctomycetota</taxon>
        <taxon>Planctomycetia</taxon>
        <taxon>Isosphaerales</taxon>
        <taxon>Isosphaeraceae</taxon>
        <taxon>Singulisphaera</taxon>
    </lineage>
</organism>
<evidence type="ECO:0000256" key="7">
    <source>
        <dbReference type="ARBA" id="ARBA00023136"/>
    </source>
</evidence>
<dbReference type="RefSeq" id="WP_406695859.1">
    <property type="nucleotide sequence ID" value="NZ_CP155447.1"/>
</dbReference>
<comment type="catalytic activity">
    <reaction evidence="9">
        <text>Zn(2+)(in) + ATP + H2O = Zn(2+)(out) + ADP + phosphate + H(+)</text>
        <dbReference type="Rhea" id="RHEA:20621"/>
        <dbReference type="ChEBI" id="CHEBI:15377"/>
        <dbReference type="ChEBI" id="CHEBI:15378"/>
        <dbReference type="ChEBI" id="CHEBI:29105"/>
        <dbReference type="ChEBI" id="CHEBI:30616"/>
        <dbReference type="ChEBI" id="CHEBI:43474"/>
        <dbReference type="ChEBI" id="CHEBI:456216"/>
        <dbReference type="EC" id="7.2.2.12"/>
    </reaction>
</comment>
<dbReference type="NCBIfam" id="TIGR01494">
    <property type="entry name" value="ATPase_P-type"/>
    <property type="match status" value="1"/>
</dbReference>
<dbReference type="EC" id="7.2.2.12" evidence="8"/>
<keyword evidence="10" id="KW-0547">Nucleotide-binding</keyword>
<keyword evidence="6 10" id="KW-1133">Transmembrane helix</keyword>
<comment type="similarity">
    <text evidence="2 10">Belongs to the cation transport ATPase (P-type) (TC 3.A.3) family. Type IB subfamily.</text>
</comment>
<dbReference type="SUPFAM" id="SSF81665">
    <property type="entry name" value="Calcium ATPase, transmembrane domain M"/>
    <property type="match status" value="1"/>
</dbReference>
<dbReference type="PROSITE" id="PS00154">
    <property type="entry name" value="ATPASE_E1_E2"/>
    <property type="match status" value="1"/>
</dbReference>
<dbReference type="PANTHER" id="PTHR48085">
    <property type="entry name" value="CADMIUM/ZINC-TRANSPORTING ATPASE HMA2-RELATED"/>
    <property type="match status" value="1"/>
</dbReference>
<dbReference type="InterPro" id="IPR023214">
    <property type="entry name" value="HAD_sf"/>
</dbReference>
<feature type="transmembrane region" description="Helical" evidence="10">
    <location>
        <begin position="16"/>
        <end position="36"/>
    </location>
</feature>
<dbReference type="InterPro" id="IPR023299">
    <property type="entry name" value="ATPase_P-typ_cyto_dom_N"/>
</dbReference>
<feature type="transmembrane region" description="Helical" evidence="10">
    <location>
        <begin position="80"/>
        <end position="105"/>
    </location>
</feature>
<accession>A0AAU7CEL5</accession>
<sequence>MAQPESQLPGSSRQQGLIALFALAAIAVHLVLRFGFRTTAHFQGMPVEVVPLLLCLVIGGGPLVLGLLAKLVRREFGSDLLAGISIVTSVLLGEYLAGSLVVLMLSGGEALEAYAVRSASSVLEALAKRMPLRAHRKQGGSLADITLDQVVIGDELVILPHEICPVDGLVLEGRGTMDESFLTGEPYLMSKLPGSEVISGAINGDMALTIRVEKLAEDSRYARIMRVMRGSEQRRPRLRRLGDQLGAIYTPLAVAIAMVAWWASGEPIRFLAVLVIATPCPLLIAIPVAIIGAISLSARRGIVIKDPAVLETIDRCRTAIFDKTGTLTYGRPRLTEVIPRPGLDADEVLAMVASLERYSKHPLASAILEGARAAKLSLREVKQIQERPGEGLLGILDGQSIQITGRKKLVARAPELEHELPPISGGLECMCLIDDRYAATLRFRDEPRAGGASFIQHLGPRHQFDRVMLVTGDRESEARYLAEQVGIDEVLASQSPEQKLEIVRRETERANTVFLGDGINDAPALTAATVGIALGQNSDITAEAAGAVILDSSLQKIDELLHISRRLRRIALQSAIGGMTLSVIGMVFAALGYLPPVAGAIAQEIIDVLAVINALRMAIRPSMLTDYESSPSDPSVGTDLPLSTVPAGSV</sequence>
<feature type="transmembrane region" description="Helical" evidence="10">
    <location>
        <begin position="270"/>
        <end position="296"/>
    </location>
</feature>
<evidence type="ECO:0000256" key="6">
    <source>
        <dbReference type="ARBA" id="ARBA00022989"/>
    </source>
</evidence>
<proteinExistence type="inferred from homology"/>
<evidence type="ECO:0000256" key="4">
    <source>
        <dbReference type="ARBA" id="ARBA00022723"/>
    </source>
</evidence>
<keyword evidence="5" id="KW-1278">Translocase</keyword>
<dbReference type="GO" id="GO:0005524">
    <property type="term" value="F:ATP binding"/>
    <property type="evidence" value="ECO:0007669"/>
    <property type="project" value="UniProtKB-UniRule"/>
</dbReference>
<gene>
    <name evidence="13" type="ORF">V5E97_33165</name>
</gene>
<dbReference type="SUPFAM" id="SSF56784">
    <property type="entry name" value="HAD-like"/>
    <property type="match status" value="1"/>
</dbReference>
<dbReference type="PANTHER" id="PTHR48085:SF5">
    <property type="entry name" value="CADMIUM_ZINC-TRANSPORTING ATPASE HMA4-RELATED"/>
    <property type="match status" value="1"/>
</dbReference>
<evidence type="ECO:0000256" key="9">
    <source>
        <dbReference type="ARBA" id="ARBA00047308"/>
    </source>
</evidence>
<dbReference type="NCBIfam" id="TIGR01525">
    <property type="entry name" value="ATPase-IB_hvy"/>
    <property type="match status" value="1"/>
</dbReference>
<dbReference type="InterPro" id="IPR051014">
    <property type="entry name" value="Cation_Transport_ATPase_IB"/>
</dbReference>